<evidence type="ECO:0000256" key="2">
    <source>
        <dbReference type="ARBA" id="ARBA00022630"/>
    </source>
</evidence>
<dbReference type="PANTHER" id="PTHR42877">
    <property type="entry name" value="L-ORNITHINE N(5)-MONOOXYGENASE-RELATED"/>
    <property type="match status" value="1"/>
</dbReference>
<dbReference type="Pfam" id="PF00743">
    <property type="entry name" value="FMO-like"/>
    <property type="match status" value="1"/>
</dbReference>
<keyword evidence="5" id="KW-1133">Transmembrane helix</keyword>
<organism evidence="6 7">
    <name type="scientific">Aureobasidium pullulans</name>
    <name type="common">Black yeast</name>
    <name type="synonym">Pullularia pullulans</name>
    <dbReference type="NCBI Taxonomy" id="5580"/>
    <lineage>
        <taxon>Eukaryota</taxon>
        <taxon>Fungi</taxon>
        <taxon>Dikarya</taxon>
        <taxon>Ascomycota</taxon>
        <taxon>Pezizomycotina</taxon>
        <taxon>Dothideomycetes</taxon>
        <taxon>Dothideomycetidae</taxon>
        <taxon>Dothideales</taxon>
        <taxon>Saccotheciaceae</taxon>
        <taxon>Aureobasidium</taxon>
    </lineage>
</organism>
<evidence type="ECO:0000313" key="7">
    <source>
        <dbReference type="Proteomes" id="UP001341245"/>
    </source>
</evidence>
<comment type="caution">
    <text evidence="6">The sequence shown here is derived from an EMBL/GenBank/DDBJ whole genome shotgun (WGS) entry which is preliminary data.</text>
</comment>
<evidence type="ECO:0000256" key="4">
    <source>
        <dbReference type="ARBA" id="ARBA00023002"/>
    </source>
</evidence>
<reference evidence="6 7" key="1">
    <citation type="submission" date="2023-11" db="EMBL/GenBank/DDBJ databases">
        <title>Draft genome sequence and annotation of the polyextremotolerant black yeast-like fungus Aureobasidium pullulans NRRL 62042.</title>
        <authorList>
            <person name="Dielentheis-Frenken M.R.E."/>
            <person name="Wibberg D."/>
            <person name="Blank L.M."/>
            <person name="Tiso T."/>
        </authorList>
    </citation>
    <scope>NUCLEOTIDE SEQUENCE [LARGE SCALE GENOMIC DNA]</scope>
    <source>
        <strain evidence="6 7">NRRL 62042</strain>
    </source>
</reference>
<name>A0ABR0TWI2_AURPU</name>
<evidence type="ECO:0008006" key="8">
    <source>
        <dbReference type="Google" id="ProtNLM"/>
    </source>
</evidence>
<keyword evidence="7" id="KW-1185">Reference proteome</keyword>
<gene>
    <name evidence="6" type="ORF">QM012_000723</name>
</gene>
<dbReference type="PANTHER" id="PTHR42877:SF4">
    <property type="entry name" value="FAD_NAD(P)-BINDING DOMAIN-CONTAINING PROTEIN-RELATED"/>
    <property type="match status" value="1"/>
</dbReference>
<keyword evidence="5" id="KW-0812">Transmembrane</keyword>
<evidence type="ECO:0000256" key="3">
    <source>
        <dbReference type="ARBA" id="ARBA00022827"/>
    </source>
</evidence>
<dbReference type="InterPro" id="IPR036188">
    <property type="entry name" value="FAD/NAD-bd_sf"/>
</dbReference>
<dbReference type="EMBL" id="JASGXD010000001">
    <property type="protein sequence ID" value="KAK6008820.1"/>
    <property type="molecule type" value="Genomic_DNA"/>
</dbReference>
<dbReference type="Gene3D" id="3.50.50.60">
    <property type="entry name" value="FAD/NAD(P)-binding domain"/>
    <property type="match status" value="2"/>
</dbReference>
<accession>A0ABR0TWI2</accession>
<dbReference type="InterPro" id="IPR020946">
    <property type="entry name" value="Flavin_mOase-like"/>
</dbReference>
<feature type="transmembrane region" description="Helical" evidence="5">
    <location>
        <begin position="554"/>
        <end position="573"/>
    </location>
</feature>
<comment type="similarity">
    <text evidence="1">Belongs to the FAD-binding monooxygenase family.</text>
</comment>
<dbReference type="InterPro" id="IPR051209">
    <property type="entry name" value="FAD-bind_Monooxygenase_sf"/>
</dbReference>
<proteinExistence type="inferred from homology"/>
<keyword evidence="3" id="KW-0274">FAD</keyword>
<keyword evidence="4" id="KW-0560">Oxidoreductase</keyword>
<dbReference type="SUPFAM" id="SSF51905">
    <property type="entry name" value="FAD/NAD(P)-binding domain"/>
    <property type="match status" value="2"/>
</dbReference>
<evidence type="ECO:0000256" key="5">
    <source>
        <dbReference type="SAM" id="Phobius"/>
    </source>
</evidence>
<dbReference type="Proteomes" id="UP001341245">
    <property type="component" value="Unassembled WGS sequence"/>
</dbReference>
<sequence>MVGDKPWPEVPIGNKDHANAAVVIIGAGISVDRNPLQGMCTAIDLIKQNNCKNFVILEKSSGIGGTWHDNKYPGACCDVWSQLYSYSFAQNSNWTREYPGQEEILSYLMGVAQQYNLYPHIRFNTTVETASWNDETKKWKIHVSTAKGSKDAEFNPEYDINADFLVSAVGQLNVPKWPDIPGLKGFEGKVIHSARWDWSYDLKDKKIAVIGNGATAVQIIPEIAKVASEVGVYQRTPNWLMPRLDAPIPSWTRRLFKYVPPVMWRKRALQMDFREDFYHVIGDSMSAGADEIRKLNQQMLDAAFPNNAEMQAKLRPNYNPGCKRIIISDDYYPTLALPHIHLLTDKISRITNSGIETEGGQHKEYDLIVLATGFETLDFMHPIEVYGYNNTPLSQVWNHGAKALYGITVSHMPNFAMLYGPNTNLGHNSIILMIEAQSRYINALIAPVLSARKQGLALSIRPKDQRMQDFNKQLQSELSASAFADPNCQSWYKTEEGLITNNWSRNVIEYQEMIAKVEWERDYEIEGEGKKVLENRKVDRIGRVREETLVSDKALGALGVVSVAAVVVAGWLVKGGGGGRYLSGLRMR</sequence>
<evidence type="ECO:0000313" key="6">
    <source>
        <dbReference type="EMBL" id="KAK6008820.1"/>
    </source>
</evidence>
<keyword evidence="5" id="KW-0472">Membrane</keyword>
<protein>
    <recommendedName>
        <fullName evidence="8">Cyclohexanone monooxygenase</fullName>
    </recommendedName>
</protein>
<evidence type="ECO:0000256" key="1">
    <source>
        <dbReference type="ARBA" id="ARBA00010139"/>
    </source>
</evidence>
<keyword evidence="2" id="KW-0285">Flavoprotein</keyword>